<protein>
    <submittedName>
        <fullName evidence="1">Uncharacterized protein</fullName>
    </submittedName>
</protein>
<evidence type="ECO:0000313" key="1">
    <source>
        <dbReference type="EMBL" id="JAH50895.1"/>
    </source>
</evidence>
<reference evidence="1" key="2">
    <citation type="journal article" date="2015" name="Fish Shellfish Immunol.">
        <title>Early steps in the European eel (Anguilla anguilla)-Vibrio vulnificus interaction in the gills: Role of the RtxA13 toxin.</title>
        <authorList>
            <person name="Callol A."/>
            <person name="Pajuelo D."/>
            <person name="Ebbesson L."/>
            <person name="Teles M."/>
            <person name="MacKenzie S."/>
            <person name="Amaro C."/>
        </authorList>
    </citation>
    <scope>NUCLEOTIDE SEQUENCE</scope>
</reference>
<proteinExistence type="predicted"/>
<name>A0A0E9TDD2_ANGAN</name>
<dbReference type="EMBL" id="GBXM01057682">
    <property type="protein sequence ID" value="JAH50895.1"/>
    <property type="molecule type" value="Transcribed_RNA"/>
</dbReference>
<sequence>MHTMNCSRKFLTYGFNKY</sequence>
<reference evidence="1" key="1">
    <citation type="submission" date="2014-11" db="EMBL/GenBank/DDBJ databases">
        <authorList>
            <person name="Amaro Gonzalez C."/>
        </authorList>
    </citation>
    <scope>NUCLEOTIDE SEQUENCE</scope>
</reference>
<dbReference type="AlphaFoldDB" id="A0A0E9TDD2"/>
<organism evidence="1">
    <name type="scientific">Anguilla anguilla</name>
    <name type="common">European freshwater eel</name>
    <name type="synonym">Muraena anguilla</name>
    <dbReference type="NCBI Taxonomy" id="7936"/>
    <lineage>
        <taxon>Eukaryota</taxon>
        <taxon>Metazoa</taxon>
        <taxon>Chordata</taxon>
        <taxon>Craniata</taxon>
        <taxon>Vertebrata</taxon>
        <taxon>Euteleostomi</taxon>
        <taxon>Actinopterygii</taxon>
        <taxon>Neopterygii</taxon>
        <taxon>Teleostei</taxon>
        <taxon>Anguilliformes</taxon>
        <taxon>Anguillidae</taxon>
        <taxon>Anguilla</taxon>
    </lineage>
</organism>
<accession>A0A0E9TDD2</accession>